<dbReference type="GO" id="GO:0080008">
    <property type="term" value="C:Cul4-RING E3 ubiquitin ligase complex"/>
    <property type="evidence" value="ECO:0007669"/>
    <property type="project" value="TreeGrafter"/>
</dbReference>
<feature type="compositionally biased region" description="Low complexity" evidence="4">
    <location>
        <begin position="23"/>
        <end position="38"/>
    </location>
</feature>
<feature type="compositionally biased region" description="Polar residues" evidence="4">
    <location>
        <begin position="240"/>
        <end position="258"/>
    </location>
</feature>
<dbReference type="KEGG" id="hst:105190071"/>
<dbReference type="Gene3D" id="2.130.10.10">
    <property type="entry name" value="YVTN repeat-like/Quinoprotein amine dehydrogenase"/>
    <property type="match status" value="1"/>
</dbReference>
<evidence type="ECO:0000313" key="6">
    <source>
        <dbReference type="Proteomes" id="UP000008237"/>
    </source>
</evidence>
<name>E2C528_HARSA</name>
<feature type="compositionally biased region" description="Polar residues" evidence="4">
    <location>
        <begin position="727"/>
        <end position="738"/>
    </location>
</feature>
<keyword evidence="2" id="KW-0677">Repeat</keyword>
<dbReference type="GO" id="GO:0005737">
    <property type="term" value="C:cytoplasm"/>
    <property type="evidence" value="ECO:0007669"/>
    <property type="project" value="TreeGrafter"/>
</dbReference>
<dbReference type="OMA" id="YDVKIWI"/>
<evidence type="ECO:0000256" key="3">
    <source>
        <dbReference type="PROSITE-ProRule" id="PRU00221"/>
    </source>
</evidence>
<evidence type="ECO:0000256" key="2">
    <source>
        <dbReference type="ARBA" id="ARBA00022737"/>
    </source>
</evidence>
<organism evidence="6">
    <name type="scientific">Harpegnathos saltator</name>
    <name type="common">Jerdon's jumping ant</name>
    <dbReference type="NCBI Taxonomy" id="610380"/>
    <lineage>
        <taxon>Eukaryota</taxon>
        <taxon>Metazoa</taxon>
        <taxon>Ecdysozoa</taxon>
        <taxon>Arthropoda</taxon>
        <taxon>Hexapoda</taxon>
        <taxon>Insecta</taxon>
        <taxon>Pterygota</taxon>
        <taxon>Neoptera</taxon>
        <taxon>Endopterygota</taxon>
        <taxon>Hymenoptera</taxon>
        <taxon>Apocrita</taxon>
        <taxon>Aculeata</taxon>
        <taxon>Formicoidea</taxon>
        <taxon>Formicidae</taxon>
        <taxon>Ponerinae</taxon>
        <taxon>Ponerini</taxon>
        <taxon>Harpegnathos</taxon>
    </lineage>
</organism>
<dbReference type="InterPro" id="IPR015943">
    <property type="entry name" value="WD40/YVTN_repeat-like_dom_sf"/>
</dbReference>
<feature type="compositionally biased region" description="Basic residues" evidence="4">
    <location>
        <begin position="197"/>
        <end position="209"/>
    </location>
</feature>
<feature type="compositionally biased region" description="Polar residues" evidence="4">
    <location>
        <begin position="1"/>
        <end position="14"/>
    </location>
</feature>
<dbReference type="PROSITE" id="PS50294">
    <property type="entry name" value="WD_REPEATS_REGION"/>
    <property type="match status" value="1"/>
</dbReference>
<keyword evidence="6" id="KW-1185">Reference proteome</keyword>
<dbReference type="PANTHER" id="PTHR15574">
    <property type="entry name" value="WD REPEAT DOMAIN-CONTAINING FAMILY"/>
    <property type="match status" value="1"/>
</dbReference>
<dbReference type="InterPro" id="IPR001680">
    <property type="entry name" value="WD40_rpt"/>
</dbReference>
<dbReference type="InterPro" id="IPR045151">
    <property type="entry name" value="DCAF8"/>
</dbReference>
<reference evidence="5 6" key="1">
    <citation type="journal article" date="2010" name="Science">
        <title>Genomic comparison of the ants Camponotus floridanus and Harpegnathos saltator.</title>
        <authorList>
            <person name="Bonasio R."/>
            <person name="Zhang G."/>
            <person name="Ye C."/>
            <person name="Mutti N.S."/>
            <person name="Fang X."/>
            <person name="Qin N."/>
            <person name="Donahue G."/>
            <person name="Yang P."/>
            <person name="Li Q."/>
            <person name="Li C."/>
            <person name="Zhang P."/>
            <person name="Huang Z."/>
            <person name="Berger S.L."/>
            <person name="Reinberg D."/>
            <person name="Wang J."/>
            <person name="Liebig J."/>
        </authorList>
    </citation>
    <scope>NUCLEOTIDE SEQUENCE [LARGE SCALE GENOMIC DNA]</scope>
    <source>
        <strain evidence="5 6">R22 G/1</strain>
    </source>
</reference>
<feature type="region of interest" description="Disordered" evidence="4">
    <location>
        <begin position="712"/>
        <end position="753"/>
    </location>
</feature>
<evidence type="ECO:0000313" key="5">
    <source>
        <dbReference type="EMBL" id="EFN76936.1"/>
    </source>
</evidence>
<accession>E2C528</accession>
<dbReference type="PANTHER" id="PTHR15574:SF21">
    <property type="entry name" value="DDB1- AND CUL4-ASSOCIATED FACTOR 8"/>
    <property type="match status" value="1"/>
</dbReference>
<dbReference type="SMART" id="SM00320">
    <property type="entry name" value="WD40"/>
    <property type="match status" value="7"/>
</dbReference>
<feature type="compositionally biased region" description="Basic and acidic residues" evidence="4">
    <location>
        <begin position="216"/>
        <end position="227"/>
    </location>
</feature>
<dbReference type="OrthoDB" id="4869960at2759"/>
<feature type="compositionally biased region" description="Acidic residues" evidence="4">
    <location>
        <begin position="715"/>
        <end position="725"/>
    </location>
</feature>
<keyword evidence="1 3" id="KW-0853">WD repeat</keyword>
<feature type="compositionally biased region" description="Basic and acidic residues" evidence="4">
    <location>
        <begin position="138"/>
        <end position="151"/>
    </location>
</feature>
<feature type="compositionally biased region" description="Acidic residues" evidence="4">
    <location>
        <begin position="290"/>
        <end position="299"/>
    </location>
</feature>
<dbReference type="SUPFAM" id="SSF50978">
    <property type="entry name" value="WD40 repeat-like"/>
    <property type="match status" value="1"/>
</dbReference>
<feature type="compositionally biased region" description="Basic and acidic residues" evidence="4">
    <location>
        <begin position="272"/>
        <end position="283"/>
    </location>
</feature>
<dbReference type="PROSITE" id="PS50082">
    <property type="entry name" value="WD_REPEATS_2"/>
    <property type="match status" value="1"/>
</dbReference>
<dbReference type="Proteomes" id="UP000008237">
    <property type="component" value="Unassembled WGS sequence"/>
</dbReference>
<dbReference type="STRING" id="610380.E2C528"/>
<feature type="repeat" description="WD" evidence="3">
    <location>
        <begin position="349"/>
        <end position="381"/>
    </location>
</feature>
<evidence type="ECO:0000256" key="1">
    <source>
        <dbReference type="ARBA" id="ARBA00022574"/>
    </source>
</evidence>
<feature type="compositionally biased region" description="Low complexity" evidence="4">
    <location>
        <begin position="124"/>
        <end position="137"/>
    </location>
</feature>
<dbReference type="EMBL" id="GL452737">
    <property type="protein sequence ID" value="EFN76936.1"/>
    <property type="molecule type" value="Genomic_DNA"/>
</dbReference>
<evidence type="ECO:0000256" key="4">
    <source>
        <dbReference type="SAM" id="MobiDB-lite"/>
    </source>
</evidence>
<sequence>MDSGSGTSDTNNDIEANLPGMIENENNESSKMQSSSSEVVNVLEDINSSDGGYKSNITTKDASPIAEQIDNVCETMQSEQAHELIKLPLQDNYQGIDIDSDECDTTNEILQEMLPTTINSTYTSGATTSQDSSPSSSHAKEPNMLHADQNKVKRGTSMENSGDNSDEDSSKRQKLNDSMHDEENLADDIVTFQRTNSKVRQRNYRKRRNAASDNEDSSRTMHNETAREASILDGDEANVASASTNNESSVPNSTLNRTSEIREGGSETSSDGADRDSNERDNSNEWITTSEDEMDEDEEPHCLKKQKPPPTFQMVPELLNREIGNNPLFHRRFHGSLHVVERLKRLYDLNEHQGCVNALNFNQRGNLLASGSDDLAVVIWDWARGKKRYWFESGHSSNMFQVKWLPFDMEYLMVTCGRDGQVRLLDLRHETSKKLATHNGPSHKLAVHNETPHVIISVGEDAKVLSIDIRERRPTKLLVVKEDISEVQLYSVHSNPFNSNEFCVGGRSHYVRVYDQRKVSTPLYKLCPHHLTENKYAHVTCAVYNYNGTEILASYNDEDIYLFDRLMSPSVDYAHRYQGHRNNATVKGVNFFGPKSEYVISGSDCGNIFIWDKNTEAVVQWMKGDEQGVVNCLEGHPHIPVLATSGLDYDVKIWIPWDEEPPKMGDFAKCVKKNARNRRRENEPDAFDGQMLWILLRHIRHTATARHRFARYDSPDEDSNDEDDYVSNGSSNDNSWESYSEGDDIGRLQCPPS</sequence>
<protein>
    <submittedName>
        <fullName evidence="5">WD repeat-containing protein 42A</fullName>
    </submittedName>
</protein>
<dbReference type="FunCoup" id="E2C528">
    <property type="interactions" value="936"/>
</dbReference>
<dbReference type="InParanoid" id="E2C528"/>
<gene>
    <name evidence="5" type="ORF">EAI_12650</name>
</gene>
<dbReference type="Pfam" id="PF00400">
    <property type="entry name" value="WD40"/>
    <property type="match status" value="2"/>
</dbReference>
<feature type="region of interest" description="Disordered" evidence="4">
    <location>
        <begin position="120"/>
        <end position="311"/>
    </location>
</feature>
<dbReference type="InterPro" id="IPR036322">
    <property type="entry name" value="WD40_repeat_dom_sf"/>
</dbReference>
<feature type="region of interest" description="Disordered" evidence="4">
    <location>
        <begin position="1"/>
        <end position="38"/>
    </location>
</feature>
<feature type="compositionally biased region" description="Basic and acidic residues" evidence="4">
    <location>
        <begin position="168"/>
        <end position="183"/>
    </location>
</feature>
<proteinExistence type="predicted"/>
<dbReference type="AlphaFoldDB" id="E2C528"/>